<feature type="transmembrane region" description="Helical" evidence="7">
    <location>
        <begin position="364"/>
        <end position="384"/>
    </location>
</feature>
<evidence type="ECO:0000313" key="8">
    <source>
        <dbReference type="EMBL" id="APB30694.1"/>
    </source>
</evidence>
<evidence type="ECO:0000256" key="5">
    <source>
        <dbReference type="ARBA" id="ARBA00022989"/>
    </source>
</evidence>
<protein>
    <submittedName>
        <fullName evidence="8">Nitrate reductase</fullName>
    </submittedName>
</protein>
<keyword evidence="3" id="KW-0813">Transport</keyword>
<evidence type="ECO:0000256" key="6">
    <source>
        <dbReference type="ARBA" id="ARBA00023136"/>
    </source>
</evidence>
<sequence length="458" mass="49270">MKEKIDQYFGITASGSTFKREFTGGLTAFFAMSYVIFVNPIILGQAGMPQDAVFMSTILSSAIAMLIMGLWAKFPLGLAPCMSMNAFFAYSVVLQMGKSWQETLASVLVASVLFLMLAFSGARSKIIKAIPTNVKQAGTVGLGIFIAFVSFKNSGIIVPDEGMFITFGGFSNPNVIIAFFGIITAAFFLVRKNQYAVFLGMIGAAVCGLFIRFGASMNWFNLSADVIATLPQLPKGSPVVIPTAPMNAMMNDTFMVAVKNLDKMLSLDSIVIILTFLFLDFFGTATTLSAAATQVSDIKQESFEDNKRIYSADALGTFFGSILGTSSLSTYIESVSGIIAGARTGLMSVIVAGLFLLSAFFYPVLSLVTTAVTTPAMVVIGIFMMQNITGIDWDGGFEEVIPAFLTIVMMPLTGSIALGLVLGFLSYELCMIFAGRLKEIPNVMHFITVISILYLFTI</sequence>
<dbReference type="GO" id="GO:0005345">
    <property type="term" value="F:purine nucleobase transmembrane transporter activity"/>
    <property type="evidence" value="ECO:0007669"/>
    <property type="project" value="TreeGrafter"/>
</dbReference>
<dbReference type="GO" id="GO:0005886">
    <property type="term" value="C:plasma membrane"/>
    <property type="evidence" value="ECO:0007669"/>
    <property type="project" value="TreeGrafter"/>
</dbReference>
<dbReference type="AlphaFoldDB" id="A0A1J0A439"/>
<name>A0A1J0A439_9ENTE</name>
<feature type="transmembrane region" description="Helical" evidence="7">
    <location>
        <begin position="338"/>
        <end position="357"/>
    </location>
</feature>
<keyword evidence="5 7" id="KW-1133">Transmembrane helix</keyword>
<dbReference type="Proteomes" id="UP000191200">
    <property type="component" value="Chromosome"/>
</dbReference>
<feature type="transmembrane region" description="Helical" evidence="7">
    <location>
        <begin position="195"/>
        <end position="215"/>
    </location>
</feature>
<evidence type="ECO:0000256" key="7">
    <source>
        <dbReference type="SAM" id="Phobius"/>
    </source>
</evidence>
<feature type="transmembrane region" description="Helical" evidence="7">
    <location>
        <begin position="26"/>
        <end position="46"/>
    </location>
</feature>
<dbReference type="OrthoDB" id="9808458at2"/>
<feature type="transmembrane region" description="Helical" evidence="7">
    <location>
        <begin position="163"/>
        <end position="188"/>
    </location>
</feature>
<keyword evidence="4 7" id="KW-0812">Transmembrane</keyword>
<gene>
    <name evidence="8" type="ORF">BHY08_01935</name>
</gene>
<dbReference type="RefSeq" id="WP_071456263.1">
    <property type="nucleotide sequence ID" value="NZ_CP017267.1"/>
</dbReference>
<evidence type="ECO:0000256" key="3">
    <source>
        <dbReference type="ARBA" id="ARBA00022448"/>
    </source>
</evidence>
<proteinExistence type="inferred from homology"/>
<evidence type="ECO:0000256" key="2">
    <source>
        <dbReference type="ARBA" id="ARBA00005697"/>
    </source>
</evidence>
<feature type="transmembrane region" description="Helical" evidence="7">
    <location>
        <begin position="52"/>
        <end position="71"/>
    </location>
</feature>
<keyword evidence="9" id="KW-1185">Reference proteome</keyword>
<keyword evidence="6 7" id="KW-0472">Membrane</keyword>
<feature type="transmembrane region" description="Helical" evidence="7">
    <location>
        <begin position="134"/>
        <end position="151"/>
    </location>
</feature>
<dbReference type="KEGG" id="vte:BHY08_01935"/>
<feature type="transmembrane region" description="Helical" evidence="7">
    <location>
        <begin position="270"/>
        <end position="293"/>
    </location>
</feature>
<evidence type="ECO:0000313" key="9">
    <source>
        <dbReference type="Proteomes" id="UP000191200"/>
    </source>
</evidence>
<dbReference type="PANTHER" id="PTHR43337">
    <property type="entry name" value="XANTHINE/URACIL PERMEASE C887.17-RELATED"/>
    <property type="match status" value="1"/>
</dbReference>
<feature type="transmembrane region" description="Helical" evidence="7">
    <location>
        <begin position="103"/>
        <end position="122"/>
    </location>
</feature>
<comment type="similarity">
    <text evidence="2">Belongs to the nucleobase:cation symporter-2 (NCS2) (TC 2.A.40) family. Azg-like subfamily.</text>
</comment>
<feature type="transmembrane region" description="Helical" evidence="7">
    <location>
        <begin position="404"/>
        <end position="427"/>
    </location>
</feature>
<dbReference type="PANTHER" id="PTHR43337:SF11">
    <property type="entry name" value="GUANINE_HYPOXANTHINE PERMEASE PBUG"/>
    <property type="match status" value="1"/>
</dbReference>
<organism evidence="8 9">
    <name type="scientific">Vagococcus teuberi</name>
    <dbReference type="NCBI Taxonomy" id="519472"/>
    <lineage>
        <taxon>Bacteria</taxon>
        <taxon>Bacillati</taxon>
        <taxon>Bacillota</taxon>
        <taxon>Bacilli</taxon>
        <taxon>Lactobacillales</taxon>
        <taxon>Enterococcaceae</taxon>
        <taxon>Vagococcus</taxon>
    </lineage>
</organism>
<accession>A0A1J0A439</accession>
<reference evidence="8 9" key="1">
    <citation type="submission" date="2016-09" db="EMBL/GenBank/DDBJ databases">
        <title>Vagococcus teuberi sp. nov., isolated from the Malian artisanal sour milk fene.</title>
        <authorList>
            <person name="Wullschleger S."/>
            <person name="Seifert C."/>
            <person name="Baumgartner S."/>
            <person name="Lacroix C."/>
            <person name="Bonfoh B."/>
            <person name="Stevens M.J."/>
            <person name="Meile L."/>
        </authorList>
    </citation>
    <scope>NUCLEOTIDE SEQUENCE [LARGE SCALE GENOMIC DNA]</scope>
    <source>
        <strain evidence="8 9">DSM 21459</strain>
    </source>
</reference>
<dbReference type="InterPro" id="IPR006043">
    <property type="entry name" value="NCS2"/>
</dbReference>
<dbReference type="STRING" id="519472.BHY08_01935"/>
<comment type="subcellular location">
    <subcellularLocation>
        <location evidence="1">Membrane</location>
        <topology evidence="1">Multi-pass membrane protein</topology>
    </subcellularLocation>
</comment>
<feature type="transmembrane region" description="Helical" evidence="7">
    <location>
        <begin position="314"/>
        <end position="332"/>
    </location>
</feature>
<feature type="transmembrane region" description="Helical" evidence="7">
    <location>
        <begin position="439"/>
        <end position="457"/>
    </location>
</feature>
<dbReference type="EMBL" id="CP017267">
    <property type="protein sequence ID" value="APB30694.1"/>
    <property type="molecule type" value="Genomic_DNA"/>
</dbReference>
<evidence type="ECO:0000256" key="4">
    <source>
        <dbReference type="ARBA" id="ARBA00022692"/>
    </source>
</evidence>
<feature type="transmembrane region" description="Helical" evidence="7">
    <location>
        <begin position="78"/>
        <end position="97"/>
    </location>
</feature>
<dbReference type="InterPro" id="IPR045018">
    <property type="entry name" value="Azg-like"/>
</dbReference>
<evidence type="ECO:0000256" key="1">
    <source>
        <dbReference type="ARBA" id="ARBA00004141"/>
    </source>
</evidence>
<dbReference type="Pfam" id="PF00860">
    <property type="entry name" value="Xan_ur_permease"/>
    <property type="match status" value="1"/>
</dbReference>